<dbReference type="EMBL" id="JMIY01000001">
    <property type="protein sequence ID" value="KCZ73140.1"/>
    <property type="molecule type" value="Genomic_DNA"/>
</dbReference>
<dbReference type="RefSeq" id="WP_048088343.1">
    <property type="nucleotide sequence ID" value="NZ_JMIY01000001.1"/>
</dbReference>
<accession>A0A062VD07</accession>
<organism evidence="1 2">
    <name type="scientific">Candidatus Methanoperedens nitratireducens</name>
    <dbReference type="NCBI Taxonomy" id="1392998"/>
    <lineage>
        <taxon>Archaea</taxon>
        <taxon>Methanobacteriati</taxon>
        <taxon>Methanobacteriota</taxon>
        <taxon>Stenosarchaea group</taxon>
        <taxon>Methanomicrobia</taxon>
        <taxon>Methanosarcinales</taxon>
        <taxon>ANME-2 cluster</taxon>
        <taxon>Candidatus Methanoperedentaceae</taxon>
        <taxon>Candidatus Methanoperedens</taxon>
    </lineage>
</organism>
<keyword evidence="2" id="KW-1185">Reference proteome</keyword>
<dbReference type="AlphaFoldDB" id="A0A062VD07"/>
<gene>
    <name evidence="1" type="ORF">ANME2D_00199</name>
</gene>
<protein>
    <submittedName>
        <fullName evidence="1">Uncharacterized protein</fullName>
    </submittedName>
</protein>
<dbReference type="Proteomes" id="UP000027153">
    <property type="component" value="Unassembled WGS sequence"/>
</dbReference>
<name>A0A062VD07_9EURY</name>
<comment type="caution">
    <text evidence="1">The sequence shown here is derived from an EMBL/GenBank/DDBJ whole genome shotgun (WGS) entry which is preliminary data.</text>
</comment>
<reference evidence="1 2" key="1">
    <citation type="journal article" date="2013" name="Nature">
        <title>Anaerobic oxidation of methane coupled to nitrate reduction in a novel archaeal lineage.</title>
        <authorList>
            <person name="Haroon M.F."/>
            <person name="Hu S."/>
            <person name="Shi Y."/>
            <person name="Imelfort M."/>
            <person name="Keller J."/>
            <person name="Hugenholtz P."/>
            <person name="Yuan Z."/>
            <person name="Tyson G.W."/>
        </authorList>
    </citation>
    <scope>NUCLEOTIDE SEQUENCE [LARGE SCALE GENOMIC DNA]</scope>
    <source>
        <strain evidence="1 2">ANME-2d</strain>
    </source>
</reference>
<sequence length="118" mass="13744">MYFVQHISGMYGEANFNHQVLFQGRCYIKTYDFFDLEKGTADSESRLGRAQTRMPACIRGFPKGNQDADERRLIAMVVKKDDLEAIIETIEIMNNEELMEGIKFGYSSWYEKFNYIAS</sequence>
<proteinExistence type="predicted"/>
<evidence type="ECO:0000313" key="2">
    <source>
        <dbReference type="Proteomes" id="UP000027153"/>
    </source>
</evidence>
<evidence type="ECO:0000313" key="1">
    <source>
        <dbReference type="EMBL" id="KCZ73140.1"/>
    </source>
</evidence>